<name>A0A1B0A787_GLOPL</name>
<dbReference type="Proteomes" id="UP000092445">
    <property type="component" value="Unassembled WGS sequence"/>
</dbReference>
<evidence type="ECO:0000256" key="1">
    <source>
        <dbReference type="SAM" id="Phobius"/>
    </source>
</evidence>
<proteinExistence type="predicted"/>
<feature type="transmembrane region" description="Helical" evidence="1">
    <location>
        <begin position="73"/>
        <end position="102"/>
    </location>
</feature>
<protein>
    <submittedName>
        <fullName evidence="2">Uncharacterized protein</fullName>
    </submittedName>
</protein>
<evidence type="ECO:0000313" key="3">
    <source>
        <dbReference type="Proteomes" id="UP000092445"/>
    </source>
</evidence>
<reference evidence="3" key="1">
    <citation type="submission" date="2014-03" db="EMBL/GenBank/DDBJ databases">
        <authorList>
            <person name="Aksoy S."/>
            <person name="Warren W."/>
            <person name="Wilson R.K."/>
        </authorList>
    </citation>
    <scope>NUCLEOTIDE SEQUENCE [LARGE SCALE GENOMIC DNA]</scope>
    <source>
        <strain evidence="3">IAEA</strain>
    </source>
</reference>
<organism evidence="2 3">
    <name type="scientific">Glossina pallidipes</name>
    <name type="common">Tsetse fly</name>
    <dbReference type="NCBI Taxonomy" id="7398"/>
    <lineage>
        <taxon>Eukaryota</taxon>
        <taxon>Metazoa</taxon>
        <taxon>Ecdysozoa</taxon>
        <taxon>Arthropoda</taxon>
        <taxon>Hexapoda</taxon>
        <taxon>Insecta</taxon>
        <taxon>Pterygota</taxon>
        <taxon>Neoptera</taxon>
        <taxon>Endopterygota</taxon>
        <taxon>Diptera</taxon>
        <taxon>Brachycera</taxon>
        <taxon>Muscomorpha</taxon>
        <taxon>Hippoboscoidea</taxon>
        <taxon>Glossinidae</taxon>
        <taxon>Glossina</taxon>
    </lineage>
</organism>
<accession>A0A1B0A787</accession>
<keyword evidence="1" id="KW-1133">Transmembrane helix</keyword>
<sequence length="159" mass="18318">MGAEVFACHEKIKAKVIGELRLSDIKLIMLQLLPVPSFQVDSYMSKSTVVLHRQYRHYHHHNHRYHIRRTHPYLHAILPEVISAIMLLVLVYFSFITLLVGLPCLNTPISFVKFGCSNGKAPNRIEDNHQQSFNPDNNKKKEIHTEACPKYFTANGLNN</sequence>
<dbReference type="VEuPathDB" id="VectorBase:GPAI036439"/>
<dbReference type="AlphaFoldDB" id="A0A1B0A787"/>
<keyword evidence="1" id="KW-0472">Membrane</keyword>
<keyword evidence="1" id="KW-0812">Transmembrane</keyword>
<evidence type="ECO:0000313" key="2">
    <source>
        <dbReference type="EnsemblMetazoa" id="GPAI036439-PA"/>
    </source>
</evidence>
<keyword evidence="3" id="KW-1185">Reference proteome</keyword>
<reference evidence="2" key="2">
    <citation type="submission" date="2020-05" db="UniProtKB">
        <authorList>
            <consortium name="EnsemblMetazoa"/>
        </authorList>
    </citation>
    <scope>IDENTIFICATION</scope>
    <source>
        <strain evidence="2">IAEA</strain>
    </source>
</reference>
<dbReference type="EnsemblMetazoa" id="GPAI036439-RA">
    <property type="protein sequence ID" value="GPAI036439-PA"/>
    <property type="gene ID" value="GPAI036439"/>
</dbReference>